<evidence type="ECO:0000313" key="4">
    <source>
        <dbReference type="Proteomes" id="UP000520814"/>
    </source>
</evidence>
<keyword evidence="4" id="KW-1185">Reference proteome</keyword>
<protein>
    <recommendedName>
        <fullName evidence="2">Ice-binding protein C-terminal domain-containing protein</fullName>
    </recommendedName>
</protein>
<dbReference type="AlphaFoldDB" id="A0A7W9ST35"/>
<proteinExistence type="predicted"/>
<dbReference type="InterPro" id="IPR013424">
    <property type="entry name" value="Ice-binding_C"/>
</dbReference>
<name>A0A7W9ST35_ARMRO</name>
<gene>
    <name evidence="3" type="ORF">HNQ39_004176</name>
</gene>
<sequence length="283" mass="30163">MIKGDSVKKFTFVVVSGFGLLSGVYAQEGQEGTPTLVAPAPVLPVFTPQSVRPGRDRFSNSPALTLDGLVETLKTNATFRKNLSKHFAIPEDRLLGFVADALVPQVLSADSRVQNYGVTKSGLIYHKNTTLKKGTRVWGLRDGTPILKWDCSNPLLLELPVKRRVPKPTPVGLWKEKGIAPPEATLLPPTELGAPMGITLALEKPGDPLLPPPPFTPTPTPGNPTSPRSSSMITRSGVPLLPVAGVFGLVVRSQTAPTSVPEPTTIALLGLGALGLLTLRRQR</sequence>
<dbReference type="Proteomes" id="UP000520814">
    <property type="component" value="Unassembled WGS sequence"/>
</dbReference>
<evidence type="ECO:0000313" key="3">
    <source>
        <dbReference type="EMBL" id="MBB6052355.1"/>
    </source>
</evidence>
<dbReference type="EMBL" id="JACHGW010000004">
    <property type="protein sequence ID" value="MBB6052355.1"/>
    <property type="molecule type" value="Genomic_DNA"/>
</dbReference>
<comment type="caution">
    <text evidence="3">The sequence shown here is derived from an EMBL/GenBank/DDBJ whole genome shotgun (WGS) entry which is preliminary data.</text>
</comment>
<dbReference type="RefSeq" id="WP_184201249.1">
    <property type="nucleotide sequence ID" value="NZ_JACHGW010000004.1"/>
</dbReference>
<dbReference type="Pfam" id="PF07589">
    <property type="entry name" value="PEP-CTERM"/>
    <property type="match status" value="1"/>
</dbReference>
<evidence type="ECO:0000259" key="2">
    <source>
        <dbReference type="Pfam" id="PF07589"/>
    </source>
</evidence>
<reference evidence="3 4" key="1">
    <citation type="submission" date="2020-08" db="EMBL/GenBank/DDBJ databases">
        <title>Genomic Encyclopedia of Type Strains, Phase IV (KMG-IV): sequencing the most valuable type-strain genomes for metagenomic binning, comparative biology and taxonomic classification.</title>
        <authorList>
            <person name="Goeker M."/>
        </authorList>
    </citation>
    <scope>NUCLEOTIDE SEQUENCE [LARGE SCALE GENOMIC DNA]</scope>
    <source>
        <strain evidence="3 4">DSM 23562</strain>
    </source>
</reference>
<organism evidence="3 4">
    <name type="scientific">Armatimonas rosea</name>
    <dbReference type="NCBI Taxonomy" id="685828"/>
    <lineage>
        <taxon>Bacteria</taxon>
        <taxon>Bacillati</taxon>
        <taxon>Armatimonadota</taxon>
        <taxon>Armatimonadia</taxon>
        <taxon>Armatimonadales</taxon>
        <taxon>Armatimonadaceae</taxon>
        <taxon>Armatimonas</taxon>
    </lineage>
</organism>
<accession>A0A7W9ST35</accession>
<evidence type="ECO:0000256" key="1">
    <source>
        <dbReference type="SAM" id="MobiDB-lite"/>
    </source>
</evidence>
<feature type="domain" description="Ice-binding protein C-terminal" evidence="2">
    <location>
        <begin position="259"/>
        <end position="281"/>
    </location>
</feature>
<feature type="compositionally biased region" description="Pro residues" evidence="1">
    <location>
        <begin position="208"/>
        <end position="224"/>
    </location>
</feature>
<feature type="region of interest" description="Disordered" evidence="1">
    <location>
        <begin position="203"/>
        <end position="234"/>
    </location>
</feature>
<dbReference type="NCBIfam" id="TIGR02595">
    <property type="entry name" value="PEP_CTERM"/>
    <property type="match status" value="1"/>
</dbReference>